<name>A0A5K7XCK5_9BACT</name>
<dbReference type="EMBL" id="AP021861">
    <property type="protein sequence ID" value="BBO30819.1"/>
    <property type="molecule type" value="Genomic_DNA"/>
</dbReference>
<protein>
    <recommendedName>
        <fullName evidence="4">PEP-CTERM protein-sorting domain-containing protein</fullName>
    </recommendedName>
</protein>
<feature type="signal peptide" evidence="1">
    <location>
        <begin position="1"/>
        <end position="26"/>
    </location>
</feature>
<evidence type="ECO:0000256" key="1">
    <source>
        <dbReference type="SAM" id="SignalP"/>
    </source>
</evidence>
<dbReference type="Proteomes" id="UP000326837">
    <property type="component" value="Chromosome"/>
</dbReference>
<dbReference type="Gene3D" id="1.10.1330.10">
    <property type="entry name" value="Dockerin domain"/>
    <property type="match status" value="1"/>
</dbReference>
<dbReference type="RefSeq" id="WP_152097084.1">
    <property type="nucleotide sequence ID" value="NZ_AP021861.1"/>
</dbReference>
<dbReference type="PROSITE" id="PS00018">
    <property type="entry name" value="EF_HAND_1"/>
    <property type="match status" value="1"/>
</dbReference>
<feature type="chain" id="PRO_5024803949" description="PEP-CTERM protein-sorting domain-containing protein" evidence="1">
    <location>
        <begin position="27"/>
        <end position="632"/>
    </location>
</feature>
<accession>A0A5K7XCK5</accession>
<dbReference type="InterPro" id="IPR036439">
    <property type="entry name" value="Dockerin_dom_sf"/>
</dbReference>
<gene>
    <name evidence="2" type="ORF">PLANPX_0431</name>
</gene>
<sequence length="632" mass="63339">MKLFTLAKQGGFAAMICALLASAANAQVAGVVNYWQQPTGNWSTPANWSAGSVPDANLNEFAVIGGTLATPAAGVATGSAVVNSNSLPSIGGLVLGLAVNNSGTLQIASGGALDVIDNPFEGDGSITVGSAGIGALSVDRGGSLSGLRFAVSSATASSLTLGSLAGAGNATVNVQTATLGRTTRVIGPNVNFTAADSIGLQSNSTFIAQITGAAVAGGTSHSALKANTVGMNGTLALEFAAGITPTIGNVWNLFDVNNVAGEFAAIDASKAKDLPLGQIFATRTQAGGTNGKLVQLGIEQRLVLNVNRGTGAVSISNPGASAIALDGFSVSSTTLGALNLANFTPVGGTWQTANSSANRISQLNPSGTLNLAGGGSQALGNVFQAPTPVALGDATEDLAFTYTDGGVTRTGVINYIGSQKVNNLTLLVDPATGQTQIRNTSNFPISLDGYTVASTFGALDTAQWSSLDDQNAAGGDWQEANVNVNRISELKFGGSVNLSTNQSLPIGSAYNETSGKKDLTFQFLLSGEATARTGAVVYGTITAPSVPGDFDGNGLVNAADLTKWKSDYGVNANSDANGDGKSDGADFLIWQRNFGAGAATVASAAVPEPSTAALLLCCLVAAKCGTAARRRG</sequence>
<dbReference type="InterPro" id="IPR018247">
    <property type="entry name" value="EF_Hand_1_Ca_BS"/>
</dbReference>
<keyword evidence="1" id="KW-0732">Signal</keyword>
<dbReference type="SUPFAM" id="SSF63446">
    <property type="entry name" value="Type I dockerin domain"/>
    <property type="match status" value="1"/>
</dbReference>
<evidence type="ECO:0000313" key="3">
    <source>
        <dbReference type="Proteomes" id="UP000326837"/>
    </source>
</evidence>
<dbReference type="KEGG" id="lpav:PLANPX_0431"/>
<keyword evidence="3" id="KW-1185">Reference proteome</keyword>
<proteinExistence type="predicted"/>
<organism evidence="2 3">
    <name type="scientific">Lacipirellula parvula</name>
    <dbReference type="NCBI Taxonomy" id="2650471"/>
    <lineage>
        <taxon>Bacteria</taxon>
        <taxon>Pseudomonadati</taxon>
        <taxon>Planctomycetota</taxon>
        <taxon>Planctomycetia</taxon>
        <taxon>Pirellulales</taxon>
        <taxon>Lacipirellulaceae</taxon>
        <taxon>Lacipirellula</taxon>
    </lineage>
</organism>
<reference evidence="3" key="1">
    <citation type="submission" date="2019-10" db="EMBL/GenBank/DDBJ databases">
        <title>Lacipirellula parvula gen. nov., sp. nov., representing a lineage of planctomycetes widespread in freshwater anoxic habitats, and description of the family Lacipirellulaceae.</title>
        <authorList>
            <person name="Dedysh S.N."/>
            <person name="Kulichevskaya I.S."/>
            <person name="Beletsky A.V."/>
            <person name="Rakitin A.L."/>
            <person name="Mardanov A.V."/>
            <person name="Ivanova A.A."/>
            <person name="Saltykova V.X."/>
            <person name="Rijpstra W.I.C."/>
            <person name="Sinninghe Damste J.S."/>
            <person name="Ravin N.V."/>
        </authorList>
    </citation>
    <scope>NUCLEOTIDE SEQUENCE [LARGE SCALE GENOMIC DNA]</scope>
    <source>
        <strain evidence="3">PX69</strain>
    </source>
</reference>
<dbReference type="GO" id="GO:0000272">
    <property type="term" value="P:polysaccharide catabolic process"/>
    <property type="evidence" value="ECO:0007669"/>
    <property type="project" value="InterPro"/>
</dbReference>
<evidence type="ECO:0000313" key="2">
    <source>
        <dbReference type="EMBL" id="BBO30819.1"/>
    </source>
</evidence>
<dbReference type="AlphaFoldDB" id="A0A5K7XCK5"/>
<evidence type="ECO:0008006" key="4">
    <source>
        <dbReference type="Google" id="ProtNLM"/>
    </source>
</evidence>